<sequence>MSPNTCQPVKVLSLDGGGIRGLSSLLILEKIMENIKVAEGLSEVPKPCDRFDLIGGTSTGGIIAIMLGRLGMTVDQCIRTYRELAETAFTPKRSRIFPVSPSGAFSAKKLEGAIKRAIRENCMMQSCVEHRQMGKPTTNFCKHEDQRLHEKSCTKTVVLAITKANVETLPTLFTTYDDSTSFSGSKIWEVARATSAAITFFKSIKVGRDEVEFIDAGFGHNNPCEALIEETKKEYPGREMTILSIGTGLGDVIEIKDKRISIIKALASMATTSKAAALRLQNKYSGIGGYYRFNVENGLKDITLSDWKQASKISSHTRNYLAENREVVERFIKVIAKANAPNNPSWRQELAGNGTVHELSQENALRLPTMPKCAVLEGYYERTLWHDHQTNA</sequence>
<keyword evidence="1 4" id="KW-0378">Hydrolase</keyword>
<dbReference type="SUPFAM" id="SSF52151">
    <property type="entry name" value="FabD/lysophospholipase-like"/>
    <property type="match status" value="1"/>
</dbReference>
<dbReference type="InterPro" id="IPR016035">
    <property type="entry name" value="Acyl_Trfase/lysoPLipase"/>
</dbReference>
<evidence type="ECO:0000256" key="1">
    <source>
        <dbReference type="ARBA" id="ARBA00022801"/>
    </source>
</evidence>
<protein>
    <recommendedName>
        <fullName evidence="5">PNPLA domain-containing protein</fullName>
    </recommendedName>
</protein>
<dbReference type="PANTHER" id="PTHR24185">
    <property type="entry name" value="CALCIUM-INDEPENDENT PHOSPHOLIPASE A2-GAMMA"/>
    <property type="match status" value="1"/>
</dbReference>
<keyword evidence="7" id="KW-1185">Reference proteome</keyword>
<comment type="caution">
    <text evidence="6">The sequence shown here is derived from an EMBL/GenBank/DDBJ whole genome shotgun (WGS) entry which is preliminary data.</text>
</comment>
<organism evidence="6 7">
    <name type="scientific">Ceratocystis pirilliformis</name>
    <dbReference type="NCBI Taxonomy" id="259994"/>
    <lineage>
        <taxon>Eukaryota</taxon>
        <taxon>Fungi</taxon>
        <taxon>Dikarya</taxon>
        <taxon>Ascomycota</taxon>
        <taxon>Pezizomycotina</taxon>
        <taxon>Sordariomycetes</taxon>
        <taxon>Hypocreomycetidae</taxon>
        <taxon>Microascales</taxon>
        <taxon>Ceratocystidaceae</taxon>
        <taxon>Ceratocystis</taxon>
    </lineage>
</organism>
<feature type="short sequence motif" description="GXGXXG" evidence="4">
    <location>
        <begin position="16"/>
        <end position="21"/>
    </location>
</feature>
<reference evidence="6 7" key="1">
    <citation type="journal article" date="2024" name="IMA Fungus">
        <title>IMA Genome - F19 : A genome assembly and annotation guide to empower mycologists, including annotated draft genome sequences of Ceratocystis pirilliformis, Diaporthe australafricana, Fusarium ophioides, Paecilomyces lecythidis, and Sporothrix stenoceras.</title>
        <authorList>
            <person name="Aylward J."/>
            <person name="Wilson A.M."/>
            <person name="Visagie C.M."/>
            <person name="Spraker J."/>
            <person name="Barnes I."/>
            <person name="Buitendag C."/>
            <person name="Ceriani C."/>
            <person name="Del Mar Angel L."/>
            <person name="du Plessis D."/>
            <person name="Fuchs T."/>
            <person name="Gasser K."/>
            <person name="Kramer D."/>
            <person name="Li W."/>
            <person name="Munsamy K."/>
            <person name="Piso A."/>
            <person name="Price J.L."/>
            <person name="Sonnekus B."/>
            <person name="Thomas C."/>
            <person name="van der Nest A."/>
            <person name="van Dijk A."/>
            <person name="van Heerden A."/>
            <person name="van Vuuren N."/>
            <person name="Yilmaz N."/>
            <person name="Duong T.A."/>
            <person name="van der Merwe N.A."/>
            <person name="Wingfield M.J."/>
            <person name="Wingfield B.D."/>
        </authorList>
    </citation>
    <scope>NUCLEOTIDE SEQUENCE [LARGE SCALE GENOMIC DNA]</scope>
    <source>
        <strain evidence="6 7">CMW 12675</strain>
    </source>
</reference>
<evidence type="ECO:0000256" key="2">
    <source>
        <dbReference type="ARBA" id="ARBA00022963"/>
    </source>
</evidence>
<comment type="caution">
    <text evidence="4">Lacks conserved residue(s) required for the propagation of feature annotation.</text>
</comment>
<dbReference type="PROSITE" id="PS51635">
    <property type="entry name" value="PNPLA"/>
    <property type="match status" value="1"/>
</dbReference>
<dbReference type="PANTHER" id="PTHR24185:SF1">
    <property type="entry name" value="CALCIUM-INDEPENDENT PHOSPHOLIPASE A2-GAMMA"/>
    <property type="match status" value="1"/>
</dbReference>
<feature type="short sequence motif" description="GXSXG" evidence="4">
    <location>
        <begin position="56"/>
        <end position="60"/>
    </location>
</feature>
<dbReference type="Gene3D" id="3.40.1090.10">
    <property type="entry name" value="Cytosolic phospholipase A2 catalytic domain"/>
    <property type="match status" value="1"/>
</dbReference>
<proteinExistence type="predicted"/>
<keyword evidence="3 4" id="KW-0443">Lipid metabolism</keyword>
<gene>
    <name evidence="6" type="ORF">Cpir12675_006218</name>
</gene>
<feature type="active site" description="Nucleophile" evidence="4">
    <location>
        <position position="58"/>
    </location>
</feature>
<evidence type="ECO:0000313" key="7">
    <source>
        <dbReference type="Proteomes" id="UP001583280"/>
    </source>
</evidence>
<dbReference type="Proteomes" id="UP001583280">
    <property type="component" value="Unassembled WGS sequence"/>
</dbReference>
<name>A0ABR3YJI6_9PEZI</name>
<feature type="active site" description="Proton acceptor" evidence="4">
    <location>
        <position position="215"/>
    </location>
</feature>
<evidence type="ECO:0000256" key="4">
    <source>
        <dbReference type="PROSITE-ProRule" id="PRU01161"/>
    </source>
</evidence>
<dbReference type="InterPro" id="IPR002641">
    <property type="entry name" value="PNPLA_dom"/>
</dbReference>
<evidence type="ECO:0000256" key="3">
    <source>
        <dbReference type="ARBA" id="ARBA00023098"/>
    </source>
</evidence>
<evidence type="ECO:0000313" key="6">
    <source>
        <dbReference type="EMBL" id="KAL1888329.1"/>
    </source>
</evidence>
<feature type="domain" description="PNPLA" evidence="5">
    <location>
        <begin position="12"/>
        <end position="228"/>
    </location>
</feature>
<dbReference type="CDD" id="cd07216">
    <property type="entry name" value="Pat17_PNPLA8_PNPLA9_like3"/>
    <property type="match status" value="1"/>
</dbReference>
<keyword evidence="2 4" id="KW-0442">Lipid degradation</keyword>
<accession>A0ABR3YJI6</accession>
<evidence type="ECO:0000259" key="5">
    <source>
        <dbReference type="PROSITE" id="PS51635"/>
    </source>
</evidence>
<dbReference type="Pfam" id="PF01734">
    <property type="entry name" value="Patatin"/>
    <property type="match status" value="1"/>
</dbReference>
<dbReference type="EMBL" id="JAWDJO010000266">
    <property type="protein sequence ID" value="KAL1888329.1"/>
    <property type="molecule type" value="Genomic_DNA"/>
</dbReference>